<comment type="caution">
    <text evidence="1">The sequence shown here is derived from an EMBL/GenBank/DDBJ whole genome shotgun (WGS) entry which is preliminary data.</text>
</comment>
<reference evidence="1 2" key="1">
    <citation type="submission" date="2024-04" db="EMBL/GenBank/DDBJ databases">
        <authorList>
            <consortium name="Genoscope - CEA"/>
            <person name="William W."/>
        </authorList>
    </citation>
    <scope>NUCLEOTIDE SEQUENCE [LARGE SCALE GENOMIC DNA]</scope>
</reference>
<organism evidence="1 2">
    <name type="scientific">Lymnaea stagnalis</name>
    <name type="common">Great pond snail</name>
    <name type="synonym">Helix stagnalis</name>
    <dbReference type="NCBI Taxonomy" id="6523"/>
    <lineage>
        <taxon>Eukaryota</taxon>
        <taxon>Metazoa</taxon>
        <taxon>Spiralia</taxon>
        <taxon>Lophotrochozoa</taxon>
        <taxon>Mollusca</taxon>
        <taxon>Gastropoda</taxon>
        <taxon>Heterobranchia</taxon>
        <taxon>Euthyneura</taxon>
        <taxon>Panpulmonata</taxon>
        <taxon>Hygrophila</taxon>
        <taxon>Lymnaeoidea</taxon>
        <taxon>Lymnaeidae</taxon>
        <taxon>Lymnaea</taxon>
    </lineage>
</organism>
<evidence type="ECO:0000313" key="2">
    <source>
        <dbReference type="Proteomes" id="UP001497497"/>
    </source>
</evidence>
<dbReference type="EMBL" id="CAXITT010001496">
    <property type="protein sequence ID" value="CAL1548625.1"/>
    <property type="molecule type" value="Genomic_DNA"/>
</dbReference>
<gene>
    <name evidence="1" type="ORF">GSLYS_00021942001</name>
</gene>
<dbReference type="AlphaFoldDB" id="A0AAV2IS64"/>
<protein>
    <submittedName>
        <fullName evidence="1">Uncharacterized protein</fullName>
    </submittedName>
</protein>
<feature type="non-terminal residue" evidence="1">
    <location>
        <position position="46"/>
    </location>
</feature>
<evidence type="ECO:0000313" key="1">
    <source>
        <dbReference type="EMBL" id="CAL1548625.1"/>
    </source>
</evidence>
<accession>A0AAV2IS64</accession>
<proteinExistence type="predicted"/>
<dbReference type="Proteomes" id="UP001497497">
    <property type="component" value="Unassembled WGS sequence"/>
</dbReference>
<name>A0AAV2IS64_LYMST</name>
<keyword evidence="2" id="KW-1185">Reference proteome</keyword>
<sequence length="46" mass="5109">MMFPVCSYGLVNALFFGAYGNTIHLLEPDHTVRPTNLQVSRPRCAA</sequence>